<organism evidence="2 3">
    <name type="scientific">Sphingomonas abaci</name>
    <dbReference type="NCBI Taxonomy" id="237611"/>
    <lineage>
        <taxon>Bacteria</taxon>
        <taxon>Pseudomonadati</taxon>
        <taxon>Pseudomonadota</taxon>
        <taxon>Alphaproteobacteria</taxon>
        <taxon>Sphingomonadales</taxon>
        <taxon>Sphingomonadaceae</taxon>
        <taxon>Sphingomonas</taxon>
    </lineage>
</organism>
<protein>
    <submittedName>
        <fullName evidence="2">Uncharacterized protein</fullName>
    </submittedName>
</protein>
<sequence>MMYDPPRPGRAARARQVALLVVIAIITIPFAMLAILGSVAGDRR</sequence>
<keyword evidence="1" id="KW-0472">Membrane</keyword>
<accession>A0A7W7AKN1</accession>
<name>A0A7W7AKN1_9SPHN</name>
<proteinExistence type="predicted"/>
<dbReference type="RefSeq" id="WP_281392646.1">
    <property type="nucleotide sequence ID" value="NZ_JACHNY010000004.1"/>
</dbReference>
<gene>
    <name evidence="2" type="ORF">GGQ96_002120</name>
</gene>
<evidence type="ECO:0000313" key="2">
    <source>
        <dbReference type="EMBL" id="MBB4617984.1"/>
    </source>
</evidence>
<reference evidence="2 3" key="1">
    <citation type="submission" date="2020-08" db="EMBL/GenBank/DDBJ databases">
        <title>Genomic Encyclopedia of Type Strains, Phase IV (KMG-IV): sequencing the most valuable type-strain genomes for metagenomic binning, comparative biology and taxonomic classification.</title>
        <authorList>
            <person name="Goeker M."/>
        </authorList>
    </citation>
    <scope>NUCLEOTIDE SEQUENCE [LARGE SCALE GENOMIC DNA]</scope>
    <source>
        <strain evidence="2 3">DSM 15867</strain>
    </source>
</reference>
<keyword evidence="1" id="KW-1133">Transmembrane helix</keyword>
<dbReference type="AlphaFoldDB" id="A0A7W7AKN1"/>
<evidence type="ECO:0000256" key="1">
    <source>
        <dbReference type="SAM" id="Phobius"/>
    </source>
</evidence>
<keyword evidence="1" id="KW-0812">Transmembrane</keyword>
<feature type="transmembrane region" description="Helical" evidence="1">
    <location>
        <begin position="17"/>
        <end position="40"/>
    </location>
</feature>
<comment type="caution">
    <text evidence="2">The sequence shown here is derived from an EMBL/GenBank/DDBJ whole genome shotgun (WGS) entry which is preliminary data.</text>
</comment>
<dbReference type="Proteomes" id="UP000574769">
    <property type="component" value="Unassembled WGS sequence"/>
</dbReference>
<evidence type="ECO:0000313" key="3">
    <source>
        <dbReference type="Proteomes" id="UP000574769"/>
    </source>
</evidence>
<dbReference type="EMBL" id="JACHNY010000004">
    <property type="protein sequence ID" value="MBB4617984.1"/>
    <property type="molecule type" value="Genomic_DNA"/>
</dbReference>
<keyword evidence="3" id="KW-1185">Reference proteome</keyword>